<proteinExistence type="predicted"/>
<reference evidence="1" key="1">
    <citation type="submission" date="2020-06" db="EMBL/GenBank/DDBJ databases">
        <authorList>
            <consortium name="Plant Systems Biology data submission"/>
        </authorList>
    </citation>
    <scope>NUCLEOTIDE SEQUENCE</scope>
    <source>
        <strain evidence="1">D6</strain>
    </source>
</reference>
<dbReference type="Proteomes" id="UP001153069">
    <property type="component" value="Unassembled WGS sequence"/>
</dbReference>
<evidence type="ECO:0000313" key="1">
    <source>
        <dbReference type="EMBL" id="CAB9515207.1"/>
    </source>
</evidence>
<sequence length="388" mass="43555">MTAELLESALHAVLQSGFAKRITIEISRADSVPATKVSFICYPMATVTNVKTLLRERFKILHHQEIRLKDKTTGSHVFGTLASSAPDRRLTCNVVTVDPSLQRLFDMVEMGDEQERDRMMALMMTPRRAKRCPQDHALQESNVRVLSLCFASCHKCHEGVFRGRYLRCGQCAYPLCVNCYKTDQGDANLMVAAQDPYEETTIIAKQIGKEHAHAACTLAIALRIGIPWHARWGEVAPKSFVVDNIDLSSLNDNVPIGLIQKNAMTNWAVASGVRLVIRFNDALREFVARVVDCPDPDSLLPGETDEILSNNLSIEQFTSYVEKIQSNTGLWDLVLAHLTSKAGERDRDLDPKRIKLCPKVLSWEVKTVIIEAKVRLFSPAYLWHQVAL</sequence>
<organism evidence="1 2">
    <name type="scientific">Seminavis robusta</name>
    <dbReference type="NCBI Taxonomy" id="568900"/>
    <lineage>
        <taxon>Eukaryota</taxon>
        <taxon>Sar</taxon>
        <taxon>Stramenopiles</taxon>
        <taxon>Ochrophyta</taxon>
        <taxon>Bacillariophyta</taxon>
        <taxon>Bacillariophyceae</taxon>
        <taxon>Bacillariophycidae</taxon>
        <taxon>Naviculales</taxon>
        <taxon>Naviculaceae</taxon>
        <taxon>Seminavis</taxon>
    </lineage>
</organism>
<comment type="caution">
    <text evidence="1">The sequence shown here is derived from an EMBL/GenBank/DDBJ whole genome shotgun (WGS) entry which is preliminary data.</text>
</comment>
<dbReference type="AlphaFoldDB" id="A0A9N8E629"/>
<evidence type="ECO:0000313" key="2">
    <source>
        <dbReference type="Proteomes" id="UP001153069"/>
    </source>
</evidence>
<keyword evidence="2" id="KW-1185">Reference proteome</keyword>
<protein>
    <submittedName>
        <fullName evidence="1">Uncharacterized protein</fullName>
    </submittedName>
</protein>
<accession>A0A9N8E629</accession>
<gene>
    <name evidence="1" type="ORF">SEMRO_699_G189500.1</name>
</gene>
<name>A0A9N8E629_9STRA</name>
<dbReference type="EMBL" id="CAICTM010000698">
    <property type="protein sequence ID" value="CAB9515207.1"/>
    <property type="molecule type" value="Genomic_DNA"/>
</dbReference>